<feature type="transmembrane region" description="Helical" evidence="8">
    <location>
        <begin position="286"/>
        <end position="309"/>
    </location>
</feature>
<comment type="similarity">
    <text evidence="2">Belongs to the major facilitator superfamily. TCR/Tet family.</text>
</comment>
<evidence type="ECO:0000256" key="6">
    <source>
        <dbReference type="ARBA" id="ARBA00022989"/>
    </source>
</evidence>
<dbReference type="GO" id="GO:0022857">
    <property type="term" value="F:transmembrane transporter activity"/>
    <property type="evidence" value="ECO:0007669"/>
    <property type="project" value="InterPro"/>
</dbReference>
<evidence type="ECO:0000313" key="10">
    <source>
        <dbReference type="EMBL" id="SDO24685.1"/>
    </source>
</evidence>
<feature type="transmembrane region" description="Helical" evidence="8">
    <location>
        <begin position="321"/>
        <end position="339"/>
    </location>
</feature>
<dbReference type="STRING" id="1090615.SAMN04515671_0289"/>
<gene>
    <name evidence="10" type="ORF">SAMN04515671_0289</name>
</gene>
<feature type="transmembrane region" description="Helical" evidence="8">
    <location>
        <begin position="63"/>
        <end position="81"/>
    </location>
</feature>
<keyword evidence="5 8" id="KW-0812">Transmembrane</keyword>
<evidence type="ECO:0000313" key="11">
    <source>
        <dbReference type="Proteomes" id="UP000198741"/>
    </source>
</evidence>
<evidence type="ECO:0000256" key="3">
    <source>
        <dbReference type="ARBA" id="ARBA00022448"/>
    </source>
</evidence>
<feature type="transmembrane region" description="Helical" evidence="8">
    <location>
        <begin position="220"/>
        <end position="238"/>
    </location>
</feature>
<evidence type="ECO:0000259" key="9">
    <source>
        <dbReference type="PROSITE" id="PS50850"/>
    </source>
</evidence>
<feature type="domain" description="Major facilitator superfamily (MFS) profile" evidence="9">
    <location>
        <begin position="28"/>
        <end position="511"/>
    </location>
</feature>
<dbReference type="PROSITE" id="PS50850">
    <property type="entry name" value="MFS"/>
    <property type="match status" value="1"/>
</dbReference>
<sequence>MTSATAPQTQPAHAGEIGTMSHKQILQSLSGLLIGMFVAMLSSTVVTNALPTIINQLHGTESGYTWVVVATLLALTATTPIWGKLSDLMSPKLLVQLSLVVYVGGSAIAGLSQSVGMLICARAVQGIGAGGLLALVQVIMARMISPRERGRYSGYLGAVFALATVLGPLVGGVIVDTPWLGWRWCFYVGVPFAVAAIIVLQKTLRLPTIKREAKIDYLGASLIVAGVSVLLIWVSLAGTNFDWLSWPSAVMVIGGLALLAVAVWVESKVAEPIIPLAIFKNRTVTYASIASLLVGSSLYGITVFLSQYFQVSRGDSPTMSGVATIPMVLGMFVTSLVIGRIITRTGKWKRYLAAGGVLLVAGLAVLSTMSSTSPYWVLAVGMALAGSGMGATMQNLVLAVQNSVSIRDIGSASATVSFIRSLGGAIGVSALGAVLAGKVTSHVASGLAQLGVPASALGASSGTPDTSALPGPIATVVKSAYGTGTAWAFGLSAVAAAIGAVVIFLIKETPLRASNTAPEELNVILDAEVVQEEALLDLGDAGDPTSGDTLVASARS</sequence>
<dbReference type="PANTHER" id="PTHR23501:SF197">
    <property type="entry name" value="COMD"/>
    <property type="match status" value="1"/>
</dbReference>
<keyword evidence="3" id="KW-0813">Transport</keyword>
<dbReference type="EMBL" id="LT629710">
    <property type="protein sequence ID" value="SDO24685.1"/>
    <property type="molecule type" value="Genomic_DNA"/>
</dbReference>
<feature type="transmembrane region" description="Helical" evidence="8">
    <location>
        <begin position="418"/>
        <end position="437"/>
    </location>
</feature>
<keyword evidence="6 8" id="KW-1133">Transmembrane helix</keyword>
<dbReference type="Proteomes" id="UP000198741">
    <property type="component" value="Chromosome I"/>
</dbReference>
<dbReference type="Gene3D" id="1.20.1720.10">
    <property type="entry name" value="Multidrug resistance protein D"/>
    <property type="match status" value="1"/>
</dbReference>
<evidence type="ECO:0000256" key="2">
    <source>
        <dbReference type="ARBA" id="ARBA00007520"/>
    </source>
</evidence>
<feature type="transmembrane region" description="Helical" evidence="8">
    <location>
        <begin position="375"/>
        <end position="398"/>
    </location>
</feature>
<name>A0A1H0HZU9_9ACTN</name>
<reference evidence="10 11" key="1">
    <citation type="submission" date="2016-10" db="EMBL/GenBank/DDBJ databases">
        <authorList>
            <person name="de Groot N.N."/>
        </authorList>
    </citation>
    <scope>NUCLEOTIDE SEQUENCE [LARGE SCALE GENOMIC DNA]</scope>
    <source>
        <strain evidence="11">P4-7,KCTC 19426,CECT 7604</strain>
    </source>
</reference>
<dbReference type="GO" id="GO:0005886">
    <property type="term" value="C:plasma membrane"/>
    <property type="evidence" value="ECO:0007669"/>
    <property type="project" value="UniProtKB-SubCell"/>
</dbReference>
<keyword evidence="4" id="KW-1003">Cell membrane</keyword>
<dbReference type="InterPro" id="IPR020846">
    <property type="entry name" value="MFS_dom"/>
</dbReference>
<dbReference type="CDD" id="cd17502">
    <property type="entry name" value="MFS_Azr1_MDR_like"/>
    <property type="match status" value="1"/>
</dbReference>
<accession>A0A1H0HZU9</accession>
<evidence type="ECO:0000256" key="1">
    <source>
        <dbReference type="ARBA" id="ARBA00004651"/>
    </source>
</evidence>
<dbReference type="Pfam" id="PF07690">
    <property type="entry name" value="MFS_1"/>
    <property type="match status" value="1"/>
</dbReference>
<dbReference type="FunFam" id="1.20.1720.10:FF:000004">
    <property type="entry name" value="EmrB/QacA family drug resistance transporter"/>
    <property type="match status" value="1"/>
</dbReference>
<feature type="transmembrane region" description="Helical" evidence="8">
    <location>
        <begin position="93"/>
        <end position="111"/>
    </location>
</feature>
<dbReference type="PRINTS" id="PR01036">
    <property type="entry name" value="TCRTETB"/>
</dbReference>
<comment type="subcellular location">
    <subcellularLocation>
        <location evidence="1">Cell membrane</location>
        <topology evidence="1">Multi-pass membrane protein</topology>
    </subcellularLocation>
</comment>
<protein>
    <submittedName>
        <fullName evidence="10">Drug resistance transporter, EmrB/QacA subfamily</fullName>
    </submittedName>
</protein>
<evidence type="ECO:0000256" key="5">
    <source>
        <dbReference type="ARBA" id="ARBA00022692"/>
    </source>
</evidence>
<dbReference type="InterPro" id="IPR036259">
    <property type="entry name" value="MFS_trans_sf"/>
</dbReference>
<feature type="transmembrane region" description="Helical" evidence="8">
    <location>
        <begin position="155"/>
        <end position="175"/>
    </location>
</feature>
<feature type="transmembrane region" description="Helical" evidence="8">
    <location>
        <begin position="123"/>
        <end position="143"/>
    </location>
</feature>
<dbReference type="PANTHER" id="PTHR23501">
    <property type="entry name" value="MAJOR FACILITATOR SUPERFAMILY"/>
    <property type="match status" value="1"/>
</dbReference>
<proteinExistence type="inferred from homology"/>
<feature type="transmembrane region" description="Helical" evidence="8">
    <location>
        <begin position="351"/>
        <end position="369"/>
    </location>
</feature>
<dbReference type="InterPro" id="IPR011701">
    <property type="entry name" value="MFS"/>
</dbReference>
<organism evidence="10 11">
    <name type="scientific">Nakamurella panacisegetis</name>
    <dbReference type="NCBI Taxonomy" id="1090615"/>
    <lineage>
        <taxon>Bacteria</taxon>
        <taxon>Bacillati</taxon>
        <taxon>Actinomycetota</taxon>
        <taxon>Actinomycetes</taxon>
        <taxon>Nakamurellales</taxon>
        <taxon>Nakamurellaceae</taxon>
        <taxon>Nakamurella</taxon>
    </lineage>
</organism>
<evidence type="ECO:0000256" key="7">
    <source>
        <dbReference type="ARBA" id="ARBA00023136"/>
    </source>
</evidence>
<dbReference type="OrthoDB" id="9807274at2"/>
<dbReference type="AlphaFoldDB" id="A0A1H0HZU9"/>
<dbReference type="SUPFAM" id="SSF103473">
    <property type="entry name" value="MFS general substrate transporter"/>
    <property type="match status" value="1"/>
</dbReference>
<dbReference type="Gene3D" id="1.20.1250.20">
    <property type="entry name" value="MFS general substrate transporter like domains"/>
    <property type="match status" value="1"/>
</dbReference>
<dbReference type="RefSeq" id="WP_090474216.1">
    <property type="nucleotide sequence ID" value="NZ_LT629710.1"/>
</dbReference>
<keyword evidence="11" id="KW-1185">Reference proteome</keyword>
<feature type="transmembrane region" description="Helical" evidence="8">
    <location>
        <begin position="181"/>
        <end position="200"/>
    </location>
</feature>
<feature type="transmembrane region" description="Helical" evidence="8">
    <location>
        <begin position="244"/>
        <end position="265"/>
    </location>
</feature>
<feature type="transmembrane region" description="Helical" evidence="8">
    <location>
        <begin position="486"/>
        <end position="506"/>
    </location>
</feature>
<feature type="transmembrane region" description="Helical" evidence="8">
    <location>
        <begin position="29"/>
        <end position="51"/>
    </location>
</feature>
<keyword evidence="7 8" id="KW-0472">Membrane</keyword>
<evidence type="ECO:0000256" key="4">
    <source>
        <dbReference type="ARBA" id="ARBA00022475"/>
    </source>
</evidence>
<evidence type="ECO:0000256" key="8">
    <source>
        <dbReference type="SAM" id="Phobius"/>
    </source>
</evidence>